<dbReference type="OrthoDB" id="9786134at2"/>
<proteinExistence type="predicted"/>
<evidence type="ECO:0000259" key="2">
    <source>
        <dbReference type="PROSITE" id="PS51340"/>
    </source>
</evidence>
<dbReference type="RefSeq" id="WP_145276125.1">
    <property type="nucleotide sequence ID" value="NZ_CP036272.1"/>
</dbReference>
<name>A0A517T091_9BACT</name>
<dbReference type="Pfam" id="PF03473">
    <property type="entry name" value="MOSC"/>
    <property type="match status" value="1"/>
</dbReference>
<dbReference type="PANTHER" id="PTHR30212:SF2">
    <property type="entry name" value="PROTEIN YIIM"/>
    <property type="match status" value="1"/>
</dbReference>
<dbReference type="Gene3D" id="2.40.33.20">
    <property type="entry name" value="PK beta-barrel domain-like"/>
    <property type="match status" value="1"/>
</dbReference>
<protein>
    <submittedName>
        <fullName evidence="3">6-N-hydroxylaminopurine resistance protein</fullName>
    </submittedName>
</protein>
<dbReference type="InterPro" id="IPR005302">
    <property type="entry name" value="MoCF_Sase_C"/>
</dbReference>
<dbReference type="Pfam" id="PF03475">
    <property type="entry name" value="YiiM_3-alpha"/>
    <property type="match status" value="1"/>
</dbReference>
<dbReference type="GO" id="GO:0030151">
    <property type="term" value="F:molybdenum ion binding"/>
    <property type="evidence" value="ECO:0007669"/>
    <property type="project" value="InterPro"/>
</dbReference>
<evidence type="ECO:0000256" key="1">
    <source>
        <dbReference type="SAM" id="MobiDB-lite"/>
    </source>
</evidence>
<dbReference type="Proteomes" id="UP000315003">
    <property type="component" value="Chromosome"/>
</dbReference>
<dbReference type="EMBL" id="CP036272">
    <property type="protein sequence ID" value="QDT61809.1"/>
    <property type="molecule type" value="Genomic_DNA"/>
</dbReference>
<reference evidence="3 4" key="1">
    <citation type="submission" date="2019-02" db="EMBL/GenBank/DDBJ databases">
        <title>Deep-cultivation of Planctomycetes and their phenomic and genomic characterization uncovers novel biology.</title>
        <authorList>
            <person name="Wiegand S."/>
            <person name="Jogler M."/>
            <person name="Boedeker C."/>
            <person name="Pinto D."/>
            <person name="Vollmers J."/>
            <person name="Rivas-Marin E."/>
            <person name="Kohn T."/>
            <person name="Peeters S.H."/>
            <person name="Heuer A."/>
            <person name="Rast P."/>
            <person name="Oberbeckmann S."/>
            <person name="Bunk B."/>
            <person name="Jeske O."/>
            <person name="Meyerdierks A."/>
            <person name="Storesund J.E."/>
            <person name="Kallscheuer N."/>
            <person name="Luecker S."/>
            <person name="Lage O.M."/>
            <person name="Pohl T."/>
            <person name="Merkel B.J."/>
            <person name="Hornburger P."/>
            <person name="Mueller R.-W."/>
            <person name="Bruemmer F."/>
            <person name="Labrenz M."/>
            <person name="Spormann A.M."/>
            <person name="Op den Camp H."/>
            <person name="Overmann J."/>
            <person name="Amann R."/>
            <person name="Jetten M.S.M."/>
            <person name="Mascher T."/>
            <person name="Medema M.H."/>
            <person name="Devos D.P."/>
            <person name="Kaster A.-K."/>
            <person name="Ovreas L."/>
            <person name="Rohde M."/>
            <person name="Galperin M.Y."/>
            <person name="Jogler C."/>
        </authorList>
    </citation>
    <scope>NUCLEOTIDE SEQUENCE [LARGE SCALE GENOMIC DNA]</scope>
    <source>
        <strain evidence="3 4">SV_7m_r</strain>
    </source>
</reference>
<evidence type="ECO:0000313" key="4">
    <source>
        <dbReference type="Proteomes" id="UP000315003"/>
    </source>
</evidence>
<feature type="region of interest" description="Disordered" evidence="1">
    <location>
        <begin position="1"/>
        <end position="39"/>
    </location>
</feature>
<feature type="compositionally biased region" description="Polar residues" evidence="1">
    <location>
        <begin position="1"/>
        <end position="10"/>
    </location>
</feature>
<accession>A0A517T091</accession>
<dbReference type="InterPro" id="IPR052353">
    <property type="entry name" value="Benzoxazolinone_Detox_Enz"/>
</dbReference>
<dbReference type="PANTHER" id="PTHR30212">
    <property type="entry name" value="PROTEIN YIIM"/>
    <property type="match status" value="1"/>
</dbReference>
<sequence length="216" mass="23760">MIVSSIQVGQVRTEGDPQASDPNQKQWTSAFRKSPVNGPVMAGQTGLSGDSVANEQHHGGIDKAVLAYAASHYGHWRTEVPELGAHPEFGPGGFAENLTVDGADESNVCIGDRYRSGECLFEVSQPRQPCWKIGRRWQLSRLTKQVAKTGRTGWYCRVIETGRIAAGDRWALVERLSPQWTIAACNEVLFAKTKDAELVEQLKALPELAAEWKESL</sequence>
<dbReference type="InterPro" id="IPR011037">
    <property type="entry name" value="Pyrv_Knase-like_insert_dom_sf"/>
</dbReference>
<gene>
    <name evidence="3" type="ORF">SV7mr_43490</name>
</gene>
<keyword evidence="4" id="KW-1185">Reference proteome</keyword>
<organism evidence="3 4">
    <name type="scientific">Stieleria bergensis</name>
    <dbReference type="NCBI Taxonomy" id="2528025"/>
    <lineage>
        <taxon>Bacteria</taxon>
        <taxon>Pseudomonadati</taxon>
        <taxon>Planctomycetota</taxon>
        <taxon>Planctomycetia</taxon>
        <taxon>Pirellulales</taxon>
        <taxon>Pirellulaceae</taxon>
        <taxon>Stieleria</taxon>
    </lineage>
</organism>
<dbReference type="GO" id="GO:0030170">
    <property type="term" value="F:pyridoxal phosphate binding"/>
    <property type="evidence" value="ECO:0007669"/>
    <property type="project" value="InterPro"/>
</dbReference>
<dbReference type="GO" id="GO:0003824">
    <property type="term" value="F:catalytic activity"/>
    <property type="evidence" value="ECO:0007669"/>
    <property type="project" value="InterPro"/>
</dbReference>
<feature type="compositionally biased region" description="Polar residues" evidence="1">
    <location>
        <begin position="20"/>
        <end position="31"/>
    </location>
</feature>
<dbReference type="InterPro" id="IPR005163">
    <property type="entry name" value="Tri_helical_YiiM-like"/>
</dbReference>
<evidence type="ECO:0000313" key="3">
    <source>
        <dbReference type="EMBL" id="QDT61809.1"/>
    </source>
</evidence>
<dbReference type="SUPFAM" id="SSF50800">
    <property type="entry name" value="PK beta-barrel domain-like"/>
    <property type="match status" value="1"/>
</dbReference>
<dbReference type="AlphaFoldDB" id="A0A517T091"/>
<dbReference type="PROSITE" id="PS51340">
    <property type="entry name" value="MOSC"/>
    <property type="match status" value="1"/>
</dbReference>
<feature type="domain" description="MOSC" evidence="2">
    <location>
        <begin position="34"/>
        <end position="173"/>
    </location>
</feature>